<evidence type="ECO:0000313" key="9">
    <source>
        <dbReference type="Proteomes" id="UP001595840"/>
    </source>
</evidence>
<evidence type="ECO:0000256" key="6">
    <source>
        <dbReference type="ARBA" id="ARBA00023136"/>
    </source>
</evidence>
<dbReference type="PANTHER" id="PTHR42925:SF2">
    <property type="entry name" value="NA+ DRIVEN MULTIDRUG EFFLUX PUMP"/>
    <property type="match status" value="1"/>
</dbReference>
<dbReference type="RefSeq" id="WP_290261309.1">
    <property type="nucleotide sequence ID" value="NZ_JAUFQG010000004.1"/>
</dbReference>
<evidence type="ECO:0000313" key="8">
    <source>
        <dbReference type="EMBL" id="MFC4363473.1"/>
    </source>
</evidence>
<dbReference type="InterPro" id="IPR048279">
    <property type="entry name" value="MdtK-like"/>
</dbReference>
<sequence length="461" mass="50341">MSEPENTRQQSKVLEKGLWGMTRPMMLEQALVLSIPMTDLFFLSRVSDDSAAAVGAITPILYFAFTCLWVVAFAGSSLTSQRMGNNDYAQAETTIGVYGFWLMLLSVLATALVYFGGPFVATAMGLPGAILFDAITYLQITAWMVGVWGFHSLTHSILTVYGQPHWNLVANGAYFISNVVGNSCVVFGLFGVPMYGLVGVAWVSVGSSLLGVIVAYLAIFYKLKFRIVWQSVRRDFRRHSVQLRRIALPSIVEPLSFDGQMIMLSAIVAVGGATDLAARAYTFNTFMALLIVTVAISTATEVMVAQHVGAKRFEAANAQLHQSLRAAFFGTGVIGVIFTLLAPQIMALYTTEASILAMAWWYFGLSFLAEPGRTVNIIVGNSLRGTGDGWFISVVGMLFSWGIAVPLAWFLAIHLDMGLIGVLISAALDEGCRSLFYYGRWRKGHWKHKNAIVREEASAIA</sequence>
<comment type="caution">
    <text evidence="8">The sequence shown here is derived from an EMBL/GenBank/DDBJ whole genome shotgun (WGS) entry which is preliminary data.</text>
</comment>
<gene>
    <name evidence="8" type="ORF">ACFOX3_14255</name>
</gene>
<evidence type="ECO:0000256" key="7">
    <source>
        <dbReference type="SAM" id="Phobius"/>
    </source>
</evidence>
<evidence type="ECO:0000256" key="4">
    <source>
        <dbReference type="ARBA" id="ARBA00022692"/>
    </source>
</evidence>
<organism evidence="8 9">
    <name type="scientific">Simiduia curdlanivorans</name>
    <dbReference type="NCBI Taxonomy" id="1492769"/>
    <lineage>
        <taxon>Bacteria</taxon>
        <taxon>Pseudomonadati</taxon>
        <taxon>Pseudomonadota</taxon>
        <taxon>Gammaproteobacteria</taxon>
        <taxon>Cellvibrionales</taxon>
        <taxon>Cellvibrionaceae</taxon>
        <taxon>Simiduia</taxon>
    </lineage>
</organism>
<dbReference type="PANTHER" id="PTHR42925">
    <property type="entry name" value="MULTIDRUG AND TOXIN EFFLUX PROTEIN MATE FAMILY"/>
    <property type="match status" value="1"/>
</dbReference>
<dbReference type="EMBL" id="JBHSCX010000020">
    <property type="protein sequence ID" value="MFC4363473.1"/>
    <property type="molecule type" value="Genomic_DNA"/>
</dbReference>
<protein>
    <submittedName>
        <fullName evidence="8">MATE family efflux transporter</fullName>
    </submittedName>
</protein>
<comment type="subcellular location">
    <subcellularLocation>
        <location evidence="1">Cell inner membrane</location>
        <topology evidence="1">Multi-pass membrane protein</topology>
    </subcellularLocation>
</comment>
<dbReference type="CDD" id="cd13134">
    <property type="entry name" value="MATE_like_8"/>
    <property type="match status" value="1"/>
</dbReference>
<keyword evidence="6 7" id="KW-0472">Membrane</keyword>
<keyword evidence="9" id="KW-1185">Reference proteome</keyword>
<feature type="transmembrane region" description="Helical" evidence="7">
    <location>
        <begin position="201"/>
        <end position="225"/>
    </location>
</feature>
<feature type="transmembrane region" description="Helical" evidence="7">
    <location>
        <begin position="326"/>
        <end position="347"/>
    </location>
</feature>
<dbReference type="InterPro" id="IPR002528">
    <property type="entry name" value="MATE_fam"/>
</dbReference>
<dbReference type="Pfam" id="PF01554">
    <property type="entry name" value="MatE"/>
    <property type="match status" value="2"/>
</dbReference>
<proteinExistence type="predicted"/>
<evidence type="ECO:0000256" key="1">
    <source>
        <dbReference type="ARBA" id="ARBA00004429"/>
    </source>
</evidence>
<reference evidence="9" key="1">
    <citation type="journal article" date="2019" name="Int. J. Syst. Evol. Microbiol.">
        <title>The Global Catalogue of Microorganisms (GCM) 10K type strain sequencing project: providing services to taxonomists for standard genome sequencing and annotation.</title>
        <authorList>
            <consortium name="The Broad Institute Genomics Platform"/>
            <consortium name="The Broad Institute Genome Sequencing Center for Infectious Disease"/>
            <person name="Wu L."/>
            <person name="Ma J."/>
        </authorList>
    </citation>
    <scope>NUCLEOTIDE SEQUENCE [LARGE SCALE GENOMIC DNA]</scope>
    <source>
        <strain evidence="9">CECT 8570</strain>
    </source>
</reference>
<keyword evidence="5 7" id="KW-1133">Transmembrane helix</keyword>
<dbReference type="InterPro" id="IPR047135">
    <property type="entry name" value="YsiQ"/>
</dbReference>
<keyword evidence="3" id="KW-1003">Cell membrane</keyword>
<dbReference type="PIRSF" id="PIRSF006603">
    <property type="entry name" value="DinF"/>
    <property type="match status" value="1"/>
</dbReference>
<evidence type="ECO:0000256" key="3">
    <source>
        <dbReference type="ARBA" id="ARBA00022475"/>
    </source>
</evidence>
<feature type="transmembrane region" description="Helical" evidence="7">
    <location>
        <begin position="95"/>
        <end position="117"/>
    </location>
</feature>
<evidence type="ECO:0000256" key="2">
    <source>
        <dbReference type="ARBA" id="ARBA00022448"/>
    </source>
</evidence>
<feature type="transmembrane region" description="Helical" evidence="7">
    <location>
        <begin position="418"/>
        <end position="439"/>
    </location>
</feature>
<feature type="transmembrane region" description="Helical" evidence="7">
    <location>
        <begin position="390"/>
        <end position="412"/>
    </location>
</feature>
<name>A0ABV8V707_9GAMM</name>
<dbReference type="Proteomes" id="UP001595840">
    <property type="component" value="Unassembled WGS sequence"/>
</dbReference>
<feature type="transmembrane region" description="Helical" evidence="7">
    <location>
        <begin position="353"/>
        <end position="369"/>
    </location>
</feature>
<keyword evidence="4 7" id="KW-0812">Transmembrane</keyword>
<accession>A0ABV8V707</accession>
<feature type="transmembrane region" description="Helical" evidence="7">
    <location>
        <begin position="246"/>
        <end position="273"/>
    </location>
</feature>
<feature type="transmembrane region" description="Helical" evidence="7">
    <location>
        <begin position="137"/>
        <end position="161"/>
    </location>
</feature>
<evidence type="ECO:0000256" key="5">
    <source>
        <dbReference type="ARBA" id="ARBA00022989"/>
    </source>
</evidence>
<feature type="transmembrane region" description="Helical" evidence="7">
    <location>
        <begin position="285"/>
        <end position="305"/>
    </location>
</feature>
<keyword evidence="2" id="KW-0813">Transport</keyword>
<feature type="transmembrane region" description="Helical" evidence="7">
    <location>
        <begin position="173"/>
        <end position="195"/>
    </location>
</feature>
<feature type="transmembrane region" description="Helical" evidence="7">
    <location>
        <begin position="50"/>
        <end position="74"/>
    </location>
</feature>